<reference evidence="3" key="2">
    <citation type="submission" date="2025-08" db="UniProtKB">
        <authorList>
            <consortium name="RefSeq"/>
        </authorList>
    </citation>
    <scope>IDENTIFICATION</scope>
    <source>
        <tissue evidence="3">Leaf</tissue>
    </source>
</reference>
<accession>A0ABM3QHC9</accession>
<evidence type="ECO:0000313" key="2">
    <source>
        <dbReference type="Proteomes" id="UP000813463"/>
    </source>
</evidence>
<dbReference type="Pfam" id="PF02458">
    <property type="entry name" value="Transferase"/>
    <property type="match status" value="1"/>
</dbReference>
<dbReference type="RefSeq" id="XP_056682773.1">
    <property type="nucleotide sequence ID" value="XM_056826795.1"/>
</dbReference>
<organism evidence="2 3">
    <name type="scientific">Spinacia oleracea</name>
    <name type="common">Spinach</name>
    <dbReference type="NCBI Taxonomy" id="3562"/>
    <lineage>
        <taxon>Eukaryota</taxon>
        <taxon>Viridiplantae</taxon>
        <taxon>Streptophyta</taxon>
        <taxon>Embryophyta</taxon>
        <taxon>Tracheophyta</taxon>
        <taxon>Spermatophyta</taxon>
        <taxon>Magnoliopsida</taxon>
        <taxon>eudicotyledons</taxon>
        <taxon>Gunneridae</taxon>
        <taxon>Pentapetalae</taxon>
        <taxon>Caryophyllales</taxon>
        <taxon>Chenopodiaceae</taxon>
        <taxon>Chenopodioideae</taxon>
        <taxon>Anserineae</taxon>
        <taxon>Spinacia</taxon>
    </lineage>
</organism>
<dbReference type="Gene3D" id="3.30.559.10">
    <property type="entry name" value="Chloramphenicol acetyltransferase-like domain"/>
    <property type="match status" value="2"/>
</dbReference>
<protein>
    <submittedName>
        <fullName evidence="3">Protein ENHANCED PSEUDOMONAS SUSCEPTIBILITY 1-like</fullName>
    </submittedName>
</protein>
<sequence>MESSIVKKISECYVKPKNEVSESKTPYHLPPLDLIMLSYHYIQDGLLFMKPNSHLNGDNEFSIHSFLESLKQSLSDTLVHFYPLAGQLVVHFDEDQHQCRVFVDCNKGPGARFSHATALDFTVSDILSPNDDIPFVVRSFFDYNEEAVNYEGHSKPLLSVQVTQLIDGVFIACSINHAISDGTSYWHFWNVWSEIHRGSGNNVSISRLPIHNRWFPEGCVLPIPLPFTHPNQFVKKFEPPQLREKMFHFSPESIATLKTKANKESNSSDMISSFQALSALVWRSTVRANDLPHDQVIYNYMFANNRHRLNPPLPQNYFGTCIKGITTKTSAGELLDNNLGWAASLLHQSVVNLTDKVVRDFVKDWLKSPYCYHHTDLHDYNSIAMEHSPRFDMYGNDFGIGKPVAVRNGPGNKAVGVVFAYPGCEGNGSVDFEICLPPHSMKALETHDEFMAAVSLPK</sequence>
<evidence type="ECO:0000256" key="1">
    <source>
        <dbReference type="ARBA" id="ARBA00022679"/>
    </source>
</evidence>
<dbReference type="Proteomes" id="UP000813463">
    <property type="component" value="Chromosome 4"/>
</dbReference>
<evidence type="ECO:0000313" key="3">
    <source>
        <dbReference type="RefSeq" id="XP_056682773.1"/>
    </source>
</evidence>
<dbReference type="InterPro" id="IPR051283">
    <property type="entry name" value="Sec_Metabolite_Acyltrans"/>
</dbReference>
<dbReference type="GeneID" id="110789287"/>
<reference evidence="2" key="1">
    <citation type="journal article" date="2021" name="Nat. Commun.">
        <title>Genomic analyses provide insights into spinach domestication and the genetic basis of agronomic traits.</title>
        <authorList>
            <person name="Cai X."/>
            <person name="Sun X."/>
            <person name="Xu C."/>
            <person name="Sun H."/>
            <person name="Wang X."/>
            <person name="Ge C."/>
            <person name="Zhang Z."/>
            <person name="Wang Q."/>
            <person name="Fei Z."/>
            <person name="Jiao C."/>
            <person name="Wang Q."/>
        </authorList>
    </citation>
    <scope>NUCLEOTIDE SEQUENCE [LARGE SCALE GENOMIC DNA]</scope>
    <source>
        <strain evidence="2">cv. Varoflay</strain>
    </source>
</reference>
<proteinExistence type="predicted"/>
<dbReference type="InterPro" id="IPR023213">
    <property type="entry name" value="CAT-like_dom_sf"/>
</dbReference>
<name>A0ABM3QHC9_SPIOL</name>
<dbReference type="PANTHER" id="PTHR31896">
    <property type="entry name" value="FAMILY REGULATORY PROTEIN, PUTATIVE (AFU_ORTHOLOGUE AFUA_3G14730)-RELATED"/>
    <property type="match status" value="1"/>
</dbReference>
<keyword evidence="2" id="KW-1185">Reference proteome</keyword>
<keyword evidence="1" id="KW-0808">Transferase</keyword>
<dbReference type="PANTHER" id="PTHR31896:SF12">
    <property type="entry name" value="HXXXD-TYPE ACYL-TRANSFERASE FAMILY PROTEIN"/>
    <property type="match status" value="1"/>
</dbReference>
<gene>
    <name evidence="3" type="primary">LOC110789287</name>
</gene>